<gene>
    <name evidence="2" type="primary">LOC113467000</name>
</gene>
<dbReference type="Proteomes" id="UP000079169">
    <property type="component" value="Unplaced"/>
</dbReference>
<dbReference type="KEGG" id="dci:113467000"/>
<evidence type="ECO:0000313" key="2">
    <source>
        <dbReference type="RefSeq" id="XP_026678678.1"/>
    </source>
</evidence>
<dbReference type="GeneID" id="113467000"/>
<accession>A0A3Q0IVK0</accession>
<keyword evidence="1" id="KW-1185">Reference proteome</keyword>
<protein>
    <submittedName>
        <fullName evidence="2">Uncharacterized protein LOC113467000</fullName>
    </submittedName>
</protein>
<reference evidence="2" key="1">
    <citation type="submission" date="2025-08" db="UniProtKB">
        <authorList>
            <consortium name="RefSeq"/>
        </authorList>
    </citation>
    <scope>IDENTIFICATION</scope>
</reference>
<dbReference type="RefSeq" id="XP_026678678.1">
    <property type="nucleotide sequence ID" value="XM_026822877.1"/>
</dbReference>
<evidence type="ECO:0000313" key="1">
    <source>
        <dbReference type="Proteomes" id="UP000079169"/>
    </source>
</evidence>
<organism evidence="1 2">
    <name type="scientific">Diaphorina citri</name>
    <name type="common">Asian citrus psyllid</name>
    <dbReference type="NCBI Taxonomy" id="121845"/>
    <lineage>
        <taxon>Eukaryota</taxon>
        <taxon>Metazoa</taxon>
        <taxon>Ecdysozoa</taxon>
        <taxon>Arthropoda</taxon>
        <taxon>Hexapoda</taxon>
        <taxon>Insecta</taxon>
        <taxon>Pterygota</taxon>
        <taxon>Neoptera</taxon>
        <taxon>Paraneoptera</taxon>
        <taxon>Hemiptera</taxon>
        <taxon>Sternorrhyncha</taxon>
        <taxon>Psylloidea</taxon>
        <taxon>Psyllidae</taxon>
        <taxon>Diaphorininae</taxon>
        <taxon>Diaphorina</taxon>
    </lineage>
</organism>
<name>A0A3Q0IVK0_DIACI</name>
<dbReference type="PaxDb" id="121845-A0A3Q0IVK0"/>
<sequence length="152" mass="16924">MSPTLFNLYAEKLLDEALASTTGIKIGNGNINNIKYADDQAVLMESEGELERMIEDISETGKQYGTRAIITAGKEFVRNILTKGGQQKCILLRILPEAVALARRVKVVEPDGRRDSLYYCLASFLGRGVCNPLYETQRRIQDFAELLPVSPI</sequence>
<dbReference type="AlphaFoldDB" id="A0A3Q0IVK0"/>
<proteinExistence type="predicted"/>